<organism evidence="2 3">
    <name type="scientific">Carboxylicivirga sediminis</name>
    <dbReference type="NCBI Taxonomy" id="2006564"/>
    <lineage>
        <taxon>Bacteria</taxon>
        <taxon>Pseudomonadati</taxon>
        <taxon>Bacteroidota</taxon>
        <taxon>Bacteroidia</taxon>
        <taxon>Marinilabiliales</taxon>
        <taxon>Marinilabiliaceae</taxon>
        <taxon>Carboxylicivirga</taxon>
    </lineage>
</organism>
<name>A0A941IWL3_9BACT</name>
<keyword evidence="1" id="KW-0732">Signal</keyword>
<keyword evidence="3" id="KW-1185">Reference proteome</keyword>
<feature type="chain" id="PRO_5037475116" description="DUF3078 domain-containing protein" evidence="1">
    <location>
        <begin position="19"/>
        <end position="401"/>
    </location>
</feature>
<dbReference type="Proteomes" id="UP000679220">
    <property type="component" value="Unassembled WGS sequence"/>
</dbReference>
<dbReference type="AlphaFoldDB" id="A0A941IWL3"/>
<dbReference type="RefSeq" id="WP_212188572.1">
    <property type="nucleotide sequence ID" value="NZ_JAGTAR010000003.1"/>
</dbReference>
<comment type="caution">
    <text evidence="2">The sequence shown here is derived from an EMBL/GenBank/DDBJ whole genome shotgun (WGS) entry which is preliminary data.</text>
</comment>
<reference evidence="2" key="2">
    <citation type="submission" date="2021-04" db="EMBL/GenBank/DDBJ databases">
        <authorList>
            <person name="Zhang T."/>
            <person name="Zhang Y."/>
            <person name="Lu D."/>
            <person name="Zuo D."/>
            <person name="Du Z."/>
        </authorList>
    </citation>
    <scope>NUCLEOTIDE SEQUENCE</scope>
    <source>
        <strain evidence="2">JR1</strain>
    </source>
</reference>
<dbReference type="EMBL" id="JAGTAR010000003">
    <property type="protein sequence ID" value="MBR8534673.1"/>
    <property type="molecule type" value="Genomic_DNA"/>
</dbReference>
<evidence type="ECO:0008006" key="4">
    <source>
        <dbReference type="Google" id="ProtNLM"/>
    </source>
</evidence>
<evidence type="ECO:0000313" key="2">
    <source>
        <dbReference type="EMBL" id="MBR8534673.1"/>
    </source>
</evidence>
<protein>
    <recommendedName>
        <fullName evidence="4">DUF3078 domain-containing protein</fullName>
    </recommendedName>
</protein>
<gene>
    <name evidence="2" type="ORF">KDU71_03810</name>
</gene>
<accession>A0A941IWL3</accession>
<proteinExistence type="predicted"/>
<evidence type="ECO:0000313" key="3">
    <source>
        <dbReference type="Proteomes" id="UP000679220"/>
    </source>
</evidence>
<sequence length="401" mass="45902">MKYLIIAFSLLLSISVFSQTNNLKTDIDSAIFNSGLDSTLVNELLTKNTQLFERIDSLKDDPDFYDKTWNKLVKEISDSDSTIGYWLNSLNIDFKTFQSEDSTSASLGLSYNFSIERGKLYPKEFGKNGISCAFSSVGNIAFDKKVNPTDFIDTKLSFKLYQARGGVQLSLKPDTVHQRTLKLLPVLMSHSDIIELKESKEWKEFTNIFKLDNSFLYSLSLNGGFESNQDFSKYQYAFGSTFSFSVKSWEKGTWLSRLNILDYPFALTRRLTKTDDELSSTGISLPIISTGIDYVIPENDTLREEFDNNLNPYFRYRLEIGFRTLVAKAVKQIIYFNAAFKYYNEIGASSTIKEASLSNYSYFTSSLTSDKGFFISYSYGRLPFDKQDNAVYQIGFNYKFK</sequence>
<feature type="signal peptide" evidence="1">
    <location>
        <begin position="1"/>
        <end position="18"/>
    </location>
</feature>
<reference evidence="2" key="1">
    <citation type="journal article" date="2018" name="Int. J. Syst. Evol. Microbiol.">
        <title>Carboxylicivirga sediminis sp. nov., isolated from coastal sediment.</title>
        <authorList>
            <person name="Wang F.Q."/>
            <person name="Ren L.H."/>
            <person name="Zou R.J."/>
            <person name="Sun Y.Z."/>
            <person name="Liu X.J."/>
            <person name="Jiang F."/>
            <person name="Liu L.J."/>
        </authorList>
    </citation>
    <scope>NUCLEOTIDE SEQUENCE</scope>
    <source>
        <strain evidence="2">JR1</strain>
    </source>
</reference>
<evidence type="ECO:0000256" key="1">
    <source>
        <dbReference type="SAM" id="SignalP"/>
    </source>
</evidence>